<evidence type="ECO:0000313" key="10">
    <source>
        <dbReference type="EMBL" id="BCJ65935.1"/>
    </source>
</evidence>
<name>A0A810N337_9ACTN</name>
<dbReference type="Pfam" id="PF00289">
    <property type="entry name" value="Biotin_carb_N"/>
    <property type="match status" value="1"/>
</dbReference>
<dbReference type="SUPFAM" id="SSF56059">
    <property type="entry name" value="Glutathione synthetase ATP-binding domain-like"/>
    <property type="match status" value="1"/>
</dbReference>
<reference evidence="10" key="1">
    <citation type="submission" date="2020-08" db="EMBL/GenBank/DDBJ databases">
        <title>Whole genome shotgun sequence of Polymorphospora rubra NBRC 101157.</title>
        <authorList>
            <person name="Komaki H."/>
            <person name="Tamura T."/>
        </authorList>
    </citation>
    <scope>NUCLEOTIDE SEQUENCE</scope>
    <source>
        <strain evidence="10">NBRC 101157</strain>
    </source>
</reference>
<dbReference type="InterPro" id="IPR011054">
    <property type="entry name" value="Rudment_hybrid_motif"/>
</dbReference>
<dbReference type="Gene3D" id="2.40.50.100">
    <property type="match status" value="1"/>
</dbReference>
<dbReference type="EMBL" id="AP023359">
    <property type="protein sequence ID" value="BCJ65935.1"/>
    <property type="molecule type" value="Genomic_DNA"/>
</dbReference>
<dbReference type="KEGG" id="pry:Prubr_29560"/>
<dbReference type="PROSITE" id="PS50968">
    <property type="entry name" value="BIOTINYL_LIPOYL"/>
    <property type="match status" value="1"/>
</dbReference>
<evidence type="ECO:0000256" key="2">
    <source>
        <dbReference type="ARBA" id="ARBA00022598"/>
    </source>
</evidence>
<dbReference type="SMART" id="SM00878">
    <property type="entry name" value="Biotin_carb_C"/>
    <property type="match status" value="1"/>
</dbReference>
<dbReference type="Pfam" id="PF00364">
    <property type="entry name" value="Biotin_lipoyl"/>
    <property type="match status" value="1"/>
</dbReference>
<evidence type="ECO:0000256" key="5">
    <source>
        <dbReference type="ARBA" id="ARBA00023267"/>
    </source>
</evidence>
<feature type="domain" description="Biotin carboxylation" evidence="9">
    <location>
        <begin position="1"/>
        <end position="444"/>
    </location>
</feature>
<keyword evidence="5" id="KW-0092">Biotin</keyword>
<keyword evidence="2" id="KW-0436">Ligase</keyword>
<dbReference type="CDD" id="cd06850">
    <property type="entry name" value="biotinyl_domain"/>
    <property type="match status" value="1"/>
</dbReference>
<dbReference type="GO" id="GO:0046872">
    <property type="term" value="F:metal ion binding"/>
    <property type="evidence" value="ECO:0007669"/>
    <property type="project" value="InterPro"/>
</dbReference>
<dbReference type="InterPro" id="IPR005481">
    <property type="entry name" value="BC-like_N"/>
</dbReference>
<dbReference type="RefSeq" id="WP_212825707.1">
    <property type="nucleotide sequence ID" value="NZ_AP023359.1"/>
</dbReference>
<dbReference type="InterPro" id="IPR011764">
    <property type="entry name" value="Biotin_carboxylation_dom"/>
</dbReference>
<protein>
    <submittedName>
        <fullName evidence="10">Acetyl/propionyl-CoA carboxylase subuit alpha</fullName>
    </submittedName>
</protein>
<keyword evidence="3 6" id="KW-0547">Nucleotide-binding</keyword>
<evidence type="ECO:0000313" key="11">
    <source>
        <dbReference type="Proteomes" id="UP000680866"/>
    </source>
</evidence>
<dbReference type="InterPro" id="IPR005479">
    <property type="entry name" value="CPAse_ATP-bd"/>
</dbReference>
<evidence type="ECO:0000259" key="8">
    <source>
        <dbReference type="PROSITE" id="PS50975"/>
    </source>
</evidence>
<dbReference type="PANTHER" id="PTHR18866:SF126">
    <property type="entry name" value="BIOTIN CARBOXYLASE"/>
    <property type="match status" value="1"/>
</dbReference>
<dbReference type="InterPro" id="IPR000089">
    <property type="entry name" value="Biotin_lipoyl"/>
</dbReference>
<dbReference type="PROSITE" id="PS00867">
    <property type="entry name" value="CPSASE_2"/>
    <property type="match status" value="1"/>
</dbReference>
<dbReference type="PROSITE" id="PS00866">
    <property type="entry name" value="CPSASE_1"/>
    <property type="match status" value="1"/>
</dbReference>
<evidence type="ECO:0000256" key="4">
    <source>
        <dbReference type="ARBA" id="ARBA00022840"/>
    </source>
</evidence>
<evidence type="ECO:0000259" key="7">
    <source>
        <dbReference type="PROSITE" id="PS50968"/>
    </source>
</evidence>
<dbReference type="GO" id="GO:0005524">
    <property type="term" value="F:ATP binding"/>
    <property type="evidence" value="ECO:0007669"/>
    <property type="project" value="UniProtKB-UniRule"/>
</dbReference>
<accession>A0A810N337</accession>
<dbReference type="Pfam" id="PF02786">
    <property type="entry name" value="CPSase_L_D2"/>
    <property type="match status" value="1"/>
</dbReference>
<sequence length="674" mass="71300">MIRRLLVANRGEIARRVFATCKLIGIETVAVFSDADADSPHVAEADYAVHLPGNAPTATYLRGDLIIAAARRTGADAIHPGYGFLAENAAFAAAVADAGLTWVGPPAKVIAVMGSKIEAKAVVAEAGVPVLPSFADPEQVAEFPVLVKASAGGGGRGMRIVRDADSLAEAIASARREAAGAFGDGTVYVERYVERARHVEVQVFADAQGNVVPFGERECSIQRRHQKIIEETPSPVVTPAMREELCAAAVATVRAVGYVGAGTVEFLLAPSGEFFFLEMNTRLQVEHAITECVSGFDLVRLQLVVAEGATLPMNGPPPIRGHAIEVRICAEDPAFAWQPSTGTLHRFHVPDVSGRFRPLVQPGLRLDAGVRDGSIVGVHYDSMLAKLVAWAPSRHEAARLLATTLSRAEIHGVVTNRDLLVRVLRHPSFRSGGFDTGFLDRHPEVFAPLLSSVDAVRMSCLAAALAGAARRRATAPVLASLPSGWRNVASAAQTVRYDGPAGPVEVGYRLDRSGELANWWVRAVDPDDYDLTGVGQPPVTDDHPPVAVVRADPDRVVLDVTGIRLTLDVNRVGDVSYVDSPEGSVALTALPRFPQPTPNLADGSLVAPLPGTVGRVLVDVGQRVRAGELLLTLEAMKLEHPVHAPSAGVVATLPVSPGRQVDTGTVLAVIAPPD</sequence>
<feature type="domain" description="Lipoyl-binding" evidence="7">
    <location>
        <begin position="592"/>
        <end position="671"/>
    </location>
</feature>
<evidence type="ECO:0000259" key="9">
    <source>
        <dbReference type="PROSITE" id="PS50979"/>
    </source>
</evidence>
<dbReference type="Pfam" id="PF21139">
    <property type="entry name" value="BT_MCC_alpha"/>
    <property type="match status" value="1"/>
</dbReference>
<dbReference type="PROSITE" id="PS00188">
    <property type="entry name" value="BIOTIN"/>
    <property type="match status" value="1"/>
</dbReference>
<dbReference type="Gene3D" id="3.30.470.20">
    <property type="entry name" value="ATP-grasp fold, B domain"/>
    <property type="match status" value="1"/>
</dbReference>
<dbReference type="AlphaFoldDB" id="A0A810N337"/>
<comment type="cofactor">
    <cofactor evidence="1">
        <name>biotin</name>
        <dbReference type="ChEBI" id="CHEBI:57586"/>
    </cofactor>
</comment>
<dbReference type="InterPro" id="IPR011053">
    <property type="entry name" value="Single_hybrid_motif"/>
</dbReference>
<dbReference type="PROSITE" id="PS50979">
    <property type="entry name" value="BC"/>
    <property type="match status" value="1"/>
</dbReference>
<dbReference type="FunFam" id="3.40.50.20:FF:000010">
    <property type="entry name" value="Propionyl-CoA carboxylase subunit alpha"/>
    <property type="match status" value="1"/>
</dbReference>
<dbReference type="GO" id="GO:0016874">
    <property type="term" value="F:ligase activity"/>
    <property type="evidence" value="ECO:0007669"/>
    <property type="project" value="UniProtKB-KW"/>
</dbReference>
<dbReference type="SUPFAM" id="SSF51246">
    <property type="entry name" value="Rudiment single hybrid motif"/>
    <property type="match status" value="1"/>
</dbReference>
<dbReference type="InterPro" id="IPR001882">
    <property type="entry name" value="Biotin_BS"/>
</dbReference>
<proteinExistence type="predicted"/>
<dbReference type="SUPFAM" id="SSF52440">
    <property type="entry name" value="PreATP-grasp domain"/>
    <property type="match status" value="1"/>
</dbReference>
<dbReference type="PROSITE" id="PS50975">
    <property type="entry name" value="ATP_GRASP"/>
    <property type="match status" value="1"/>
</dbReference>
<dbReference type="Proteomes" id="UP000680866">
    <property type="component" value="Chromosome"/>
</dbReference>
<evidence type="ECO:0000256" key="1">
    <source>
        <dbReference type="ARBA" id="ARBA00001953"/>
    </source>
</evidence>
<gene>
    <name evidence="10" type="ORF">Prubr_29560</name>
</gene>
<dbReference type="InterPro" id="IPR016185">
    <property type="entry name" value="PreATP-grasp_dom_sf"/>
</dbReference>
<dbReference type="PANTHER" id="PTHR18866">
    <property type="entry name" value="CARBOXYLASE:PYRUVATE/ACETYL-COA/PROPIONYL-COA CARBOXYLASE"/>
    <property type="match status" value="1"/>
</dbReference>
<keyword evidence="11" id="KW-1185">Reference proteome</keyword>
<dbReference type="InterPro" id="IPR011761">
    <property type="entry name" value="ATP-grasp"/>
</dbReference>
<evidence type="ECO:0000256" key="3">
    <source>
        <dbReference type="ARBA" id="ARBA00022741"/>
    </source>
</evidence>
<dbReference type="SUPFAM" id="SSF51230">
    <property type="entry name" value="Single hybrid motif"/>
    <property type="match status" value="1"/>
</dbReference>
<keyword evidence="4 6" id="KW-0067">ATP-binding</keyword>
<evidence type="ECO:0000256" key="6">
    <source>
        <dbReference type="PROSITE-ProRule" id="PRU00409"/>
    </source>
</evidence>
<dbReference type="InterPro" id="IPR048429">
    <property type="entry name" value="MCC_alpha_BT"/>
</dbReference>
<dbReference type="InterPro" id="IPR050856">
    <property type="entry name" value="Biotin_carboxylase_complex"/>
</dbReference>
<organism evidence="10 11">
    <name type="scientific">Polymorphospora rubra</name>
    <dbReference type="NCBI Taxonomy" id="338584"/>
    <lineage>
        <taxon>Bacteria</taxon>
        <taxon>Bacillati</taxon>
        <taxon>Actinomycetota</taxon>
        <taxon>Actinomycetes</taxon>
        <taxon>Micromonosporales</taxon>
        <taxon>Micromonosporaceae</taxon>
        <taxon>Polymorphospora</taxon>
    </lineage>
</organism>
<dbReference type="InterPro" id="IPR005482">
    <property type="entry name" value="Biotin_COase_C"/>
</dbReference>
<feature type="domain" description="ATP-grasp" evidence="8">
    <location>
        <begin position="115"/>
        <end position="307"/>
    </location>
</feature>
<dbReference type="Pfam" id="PF02785">
    <property type="entry name" value="Biotin_carb_C"/>
    <property type="match status" value="1"/>
</dbReference>